<dbReference type="GO" id="GO:0009252">
    <property type="term" value="P:peptidoglycan biosynthetic process"/>
    <property type="evidence" value="ECO:0007669"/>
    <property type="project" value="UniProtKB-UniRule"/>
</dbReference>
<keyword evidence="4 10" id="KW-0808">Transferase</keyword>
<dbReference type="Pfam" id="PF03033">
    <property type="entry name" value="Glyco_transf_28"/>
    <property type="match status" value="1"/>
</dbReference>
<evidence type="ECO:0000256" key="1">
    <source>
        <dbReference type="ARBA" id="ARBA00022475"/>
    </source>
</evidence>
<keyword evidence="2 10" id="KW-0132">Cell division</keyword>
<dbReference type="Pfam" id="PF04101">
    <property type="entry name" value="Glyco_tran_28_C"/>
    <property type="match status" value="1"/>
</dbReference>
<dbReference type="SUPFAM" id="SSF53756">
    <property type="entry name" value="UDP-Glycosyltransferase/glycogen phosphorylase"/>
    <property type="match status" value="1"/>
</dbReference>
<keyword evidence="9 10" id="KW-0961">Cell wall biogenesis/degradation</keyword>
<dbReference type="HAMAP" id="MF_00033">
    <property type="entry name" value="MurG"/>
    <property type="match status" value="1"/>
</dbReference>
<feature type="binding site" evidence="10">
    <location>
        <position position="180"/>
    </location>
    <ligand>
        <name>UDP-N-acetyl-alpha-D-glucosamine</name>
        <dbReference type="ChEBI" id="CHEBI:57705"/>
    </ligand>
</feature>
<accession>A0A2W1JK52</accession>
<reference evidence="13 14" key="1">
    <citation type="journal article" date="2018" name="Sci. Rep.">
        <title>A novel species of the marine cyanobacterium Acaryochloris with a unique pigment content and lifestyle.</title>
        <authorList>
            <person name="Partensky F."/>
            <person name="Six C."/>
            <person name="Ratin M."/>
            <person name="Garczarek L."/>
            <person name="Vaulot D."/>
            <person name="Probert I."/>
            <person name="Calteau A."/>
            <person name="Gourvil P."/>
            <person name="Marie D."/>
            <person name="Grebert T."/>
            <person name="Bouchier C."/>
            <person name="Le Panse S."/>
            <person name="Gachenot M."/>
            <person name="Rodriguez F."/>
            <person name="Garrido J.L."/>
        </authorList>
    </citation>
    <scope>NUCLEOTIDE SEQUENCE [LARGE SCALE GENOMIC DNA]</scope>
    <source>
        <strain evidence="13 14">RCC1774</strain>
    </source>
</reference>
<feature type="binding site" evidence="10">
    <location>
        <position position="139"/>
    </location>
    <ligand>
        <name>UDP-N-acetyl-alpha-D-glucosamine</name>
        <dbReference type="ChEBI" id="CHEBI:57705"/>
    </ligand>
</feature>
<gene>
    <name evidence="13" type="primary">murG_1</name>
    <name evidence="10" type="synonym">murG</name>
    <name evidence="13" type="ORF">C1752_01677</name>
</gene>
<comment type="pathway">
    <text evidence="10">Cell wall biogenesis; peptidoglycan biosynthesis.</text>
</comment>
<dbReference type="RefSeq" id="WP_110985641.1">
    <property type="nucleotide sequence ID" value="NZ_CAWNWM010000004.1"/>
</dbReference>
<dbReference type="InterPro" id="IPR007235">
    <property type="entry name" value="Glyco_trans_28_C"/>
</dbReference>
<dbReference type="UniPathway" id="UPA00219"/>
<dbReference type="GO" id="GO:0005975">
    <property type="term" value="P:carbohydrate metabolic process"/>
    <property type="evidence" value="ECO:0007669"/>
    <property type="project" value="InterPro"/>
</dbReference>
<dbReference type="EMBL" id="PQWO01000004">
    <property type="protein sequence ID" value="PZD73788.1"/>
    <property type="molecule type" value="Genomic_DNA"/>
</dbReference>
<comment type="caution">
    <text evidence="13">The sequence shown here is derived from an EMBL/GenBank/DDBJ whole genome shotgun (WGS) entry which is preliminary data.</text>
</comment>
<dbReference type="GO" id="GO:0071555">
    <property type="term" value="P:cell wall organization"/>
    <property type="evidence" value="ECO:0007669"/>
    <property type="project" value="UniProtKB-KW"/>
</dbReference>
<feature type="binding site" evidence="10">
    <location>
        <position position="206"/>
    </location>
    <ligand>
        <name>UDP-N-acetyl-alpha-D-glucosamine</name>
        <dbReference type="ChEBI" id="CHEBI:57705"/>
    </ligand>
</feature>
<organism evidence="13 14">
    <name type="scientific">Acaryochloris thomasi RCC1774</name>
    <dbReference type="NCBI Taxonomy" id="1764569"/>
    <lineage>
        <taxon>Bacteria</taxon>
        <taxon>Bacillati</taxon>
        <taxon>Cyanobacteriota</taxon>
        <taxon>Cyanophyceae</taxon>
        <taxon>Acaryochloridales</taxon>
        <taxon>Acaryochloridaceae</taxon>
        <taxon>Acaryochloris</taxon>
        <taxon>Acaryochloris thomasi</taxon>
    </lineage>
</organism>
<keyword evidence="6 10" id="KW-0573">Peptidoglycan synthesis</keyword>
<evidence type="ECO:0000256" key="8">
    <source>
        <dbReference type="ARBA" id="ARBA00023306"/>
    </source>
</evidence>
<keyword evidence="14" id="KW-1185">Reference proteome</keyword>
<evidence type="ECO:0000259" key="11">
    <source>
        <dbReference type="Pfam" id="PF03033"/>
    </source>
</evidence>
<name>A0A2W1JK52_9CYAN</name>
<feature type="binding site" evidence="10">
    <location>
        <begin position="28"/>
        <end position="30"/>
    </location>
    <ligand>
        <name>UDP-N-acetyl-alpha-D-glucosamine</name>
        <dbReference type="ChEBI" id="CHEBI:57705"/>
    </ligand>
</feature>
<evidence type="ECO:0000256" key="2">
    <source>
        <dbReference type="ARBA" id="ARBA00022618"/>
    </source>
</evidence>
<evidence type="ECO:0000256" key="10">
    <source>
        <dbReference type="HAMAP-Rule" id="MF_00033"/>
    </source>
</evidence>
<dbReference type="PANTHER" id="PTHR21015">
    <property type="entry name" value="UDP-N-ACETYLGLUCOSAMINE--N-ACETYLMURAMYL-(PENTAPEPTIDE) PYROPHOSPHORYL-UNDECAPRENOL N-ACETYLGLUCOSAMINE TRANSFERASE 1"/>
    <property type="match status" value="1"/>
</dbReference>
<evidence type="ECO:0000313" key="14">
    <source>
        <dbReference type="Proteomes" id="UP000248857"/>
    </source>
</evidence>
<evidence type="ECO:0000259" key="12">
    <source>
        <dbReference type="Pfam" id="PF04101"/>
    </source>
</evidence>
<dbReference type="GO" id="GO:0008360">
    <property type="term" value="P:regulation of cell shape"/>
    <property type="evidence" value="ECO:0007669"/>
    <property type="project" value="UniProtKB-KW"/>
</dbReference>
<keyword evidence="7 10" id="KW-0472">Membrane</keyword>
<dbReference type="Proteomes" id="UP000248857">
    <property type="component" value="Unassembled WGS sequence"/>
</dbReference>
<comment type="caution">
    <text evidence="10">Lacks conserved residue(s) required for the propagation of feature annotation.</text>
</comment>
<dbReference type="GO" id="GO:0005886">
    <property type="term" value="C:plasma membrane"/>
    <property type="evidence" value="ECO:0007669"/>
    <property type="project" value="UniProtKB-SubCell"/>
</dbReference>
<dbReference type="Gene3D" id="3.40.50.2000">
    <property type="entry name" value="Glycogen Phosphorylase B"/>
    <property type="match status" value="2"/>
</dbReference>
<dbReference type="CDD" id="cd03785">
    <property type="entry name" value="GT28_MurG"/>
    <property type="match status" value="1"/>
</dbReference>
<feature type="binding site" evidence="10">
    <location>
        <position position="300"/>
    </location>
    <ligand>
        <name>UDP-N-acetyl-alpha-D-glucosamine</name>
        <dbReference type="ChEBI" id="CHEBI:57705"/>
    </ligand>
</feature>
<comment type="subcellular location">
    <subcellularLocation>
        <location evidence="10">Cell membrane</location>
        <topology evidence="10">Peripheral membrane protein</topology>
        <orientation evidence="10">Cytoplasmic side</orientation>
    </subcellularLocation>
</comment>
<keyword evidence="3 10" id="KW-0328">Glycosyltransferase</keyword>
<protein>
    <recommendedName>
        <fullName evidence="10">UDP-N-acetylglucosamine--N-acetylmuramyl-(pentapeptide) pyrophosphoryl-undecaprenol N-acetylglucosamine transferase</fullName>
        <ecNumber evidence="10">2.4.1.227</ecNumber>
    </recommendedName>
    <alternativeName>
        <fullName evidence="10">Undecaprenyl-PP-MurNAc-pentapeptide-UDPGlcNAc GlcNAc transferase</fullName>
    </alternativeName>
</protein>
<evidence type="ECO:0000256" key="3">
    <source>
        <dbReference type="ARBA" id="ARBA00022676"/>
    </source>
</evidence>
<feature type="domain" description="Glycosyltransferase family 28 N-terminal" evidence="11">
    <location>
        <begin position="22"/>
        <end position="156"/>
    </location>
</feature>
<evidence type="ECO:0000256" key="6">
    <source>
        <dbReference type="ARBA" id="ARBA00022984"/>
    </source>
</evidence>
<evidence type="ECO:0000256" key="9">
    <source>
        <dbReference type="ARBA" id="ARBA00023316"/>
    </source>
</evidence>
<keyword evidence="5 10" id="KW-0133">Cell shape</keyword>
<dbReference type="EC" id="2.4.1.227" evidence="10"/>
<proteinExistence type="inferred from homology"/>
<dbReference type="GO" id="GO:0051991">
    <property type="term" value="F:UDP-N-acetyl-D-glucosamine:N-acetylmuramoyl-L-alanyl-D-glutamyl-meso-2,6-diaminopimelyl-D-alanyl-D-alanine-diphosphoundecaprenol 4-beta-N-acetylglucosaminlytransferase activity"/>
    <property type="evidence" value="ECO:0007669"/>
    <property type="project" value="RHEA"/>
</dbReference>
<dbReference type="GO" id="GO:0050511">
    <property type="term" value="F:undecaprenyldiphospho-muramoylpentapeptide beta-N-acetylglucosaminyltransferase activity"/>
    <property type="evidence" value="ECO:0007669"/>
    <property type="project" value="UniProtKB-UniRule"/>
</dbReference>
<comment type="similarity">
    <text evidence="10">Belongs to the glycosyltransferase 28 family. MurG subfamily.</text>
</comment>
<evidence type="ECO:0000256" key="5">
    <source>
        <dbReference type="ARBA" id="ARBA00022960"/>
    </source>
</evidence>
<feature type="domain" description="Glycosyl transferase family 28 C-terminal" evidence="12">
    <location>
        <begin position="201"/>
        <end position="355"/>
    </location>
</feature>
<keyword evidence="1 10" id="KW-1003">Cell membrane</keyword>
<evidence type="ECO:0000256" key="4">
    <source>
        <dbReference type="ARBA" id="ARBA00022679"/>
    </source>
</evidence>
<dbReference type="OrthoDB" id="9808936at2"/>
<keyword evidence="8 10" id="KW-0131">Cell cycle</keyword>
<dbReference type="AlphaFoldDB" id="A0A2W1JK52"/>
<dbReference type="GO" id="GO:0051301">
    <property type="term" value="P:cell division"/>
    <property type="evidence" value="ECO:0007669"/>
    <property type="project" value="UniProtKB-KW"/>
</dbReference>
<evidence type="ECO:0000256" key="7">
    <source>
        <dbReference type="ARBA" id="ARBA00023136"/>
    </source>
</evidence>
<dbReference type="PANTHER" id="PTHR21015:SF22">
    <property type="entry name" value="GLYCOSYLTRANSFERASE"/>
    <property type="match status" value="1"/>
</dbReference>
<comment type="function">
    <text evidence="10">Cell wall formation. Catalyzes the transfer of a GlcNAc subunit on undecaprenyl-pyrophosphoryl-MurNAc-pentapeptide (lipid intermediate I) to form undecaprenyl-pyrophosphoryl-MurNAc-(pentapeptide)GlcNAc (lipid intermediate II).</text>
</comment>
<sequence>MPTDAPDLNSGQTVPASPIKLLVAASGTGGHLYPALAAAEALEAQGYDITWLGVNNRLETSLLPSKYPLVQVPMEGFQTRLGPKTGIVLSKLVRSIRQTRRLLQQGQFQGVITTGGYIAAPAIIAARSLGLPSILHESNVLPGKVTRWFSRWCSVVALGFEATTQYLPKANAVTVGTPVRANFMSPTPLDFDIPDDVLLMTVAGGSQGAVAVNRLARKCAPAWLEAGVWIVHLTGERDDQADSFTHPHYRAIPFCDNMAGLLQRTNLAISRAGAGTLTELATTHTPSILIPYPYAAEDHQAYNAEIFVKAGAARMFREAELTDELFTKTVLDLLRSQPQLKEMAAQSQQLSTADSTEKFAQLIREVIQSANLR</sequence>
<dbReference type="NCBIfam" id="TIGR01133">
    <property type="entry name" value="murG"/>
    <property type="match status" value="1"/>
</dbReference>
<comment type="catalytic activity">
    <reaction evidence="10">
        <text>di-trans,octa-cis-undecaprenyl diphospho-N-acetyl-alpha-D-muramoyl-L-alanyl-D-glutamyl-meso-2,6-diaminopimeloyl-D-alanyl-D-alanine + UDP-N-acetyl-alpha-D-glucosamine = di-trans,octa-cis-undecaprenyl diphospho-[N-acetyl-alpha-D-glucosaminyl-(1-&gt;4)]-N-acetyl-alpha-D-muramoyl-L-alanyl-D-glutamyl-meso-2,6-diaminopimeloyl-D-alanyl-D-alanine + UDP + H(+)</text>
        <dbReference type="Rhea" id="RHEA:31227"/>
        <dbReference type="ChEBI" id="CHEBI:15378"/>
        <dbReference type="ChEBI" id="CHEBI:57705"/>
        <dbReference type="ChEBI" id="CHEBI:58223"/>
        <dbReference type="ChEBI" id="CHEBI:61387"/>
        <dbReference type="ChEBI" id="CHEBI:61388"/>
        <dbReference type="EC" id="2.4.1.227"/>
    </reaction>
</comment>
<dbReference type="InterPro" id="IPR004276">
    <property type="entry name" value="GlycoTrans_28_N"/>
</dbReference>
<dbReference type="InterPro" id="IPR006009">
    <property type="entry name" value="GlcNAc_MurG"/>
</dbReference>
<evidence type="ECO:0000313" key="13">
    <source>
        <dbReference type="EMBL" id="PZD73788.1"/>
    </source>
</evidence>